<dbReference type="InterPro" id="IPR016032">
    <property type="entry name" value="Sig_transdc_resp-reg_C-effctor"/>
</dbReference>
<protein>
    <submittedName>
        <fullName evidence="3">RNA polymerase sigma factor, sigma-70 family</fullName>
    </submittedName>
</protein>
<dbReference type="Gene3D" id="1.10.10.10">
    <property type="entry name" value="Winged helix-like DNA-binding domain superfamily/Winged helix DNA-binding domain"/>
    <property type="match status" value="1"/>
</dbReference>
<organism evidence="3 4">
    <name type="scientific">Pediococcus acidilactici DSM 20284</name>
    <dbReference type="NCBI Taxonomy" id="862514"/>
    <lineage>
        <taxon>Bacteria</taxon>
        <taxon>Bacillati</taxon>
        <taxon>Bacillota</taxon>
        <taxon>Bacilli</taxon>
        <taxon>Lactobacillales</taxon>
        <taxon>Lactobacillaceae</taxon>
        <taxon>Pediococcus</taxon>
        <taxon>Pediococcus acidilactici group</taxon>
    </lineage>
</organism>
<dbReference type="InterPro" id="IPR036388">
    <property type="entry name" value="WH-like_DNA-bd_sf"/>
</dbReference>
<comment type="caution">
    <text evidence="3">The sequence shown here is derived from an EMBL/GenBank/DDBJ whole genome shotgun (WGS) entry which is preliminary data.</text>
</comment>
<evidence type="ECO:0000313" key="3">
    <source>
        <dbReference type="EMBL" id="EFL95910.1"/>
    </source>
</evidence>
<dbReference type="HOGENOM" id="CLU_090333_1_0_9"/>
<name>E0NFL6_PEDAC</name>
<dbReference type="InterPro" id="IPR013325">
    <property type="entry name" value="RNA_pol_sigma_r2"/>
</dbReference>
<dbReference type="SUPFAM" id="SSF88946">
    <property type="entry name" value="Sigma2 domain of RNA polymerase sigma factors"/>
    <property type="match status" value="1"/>
</dbReference>
<gene>
    <name evidence="3" type="ORF">HMPREF0623_0946</name>
</gene>
<proteinExistence type="predicted"/>
<keyword evidence="1" id="KW-0805">Transcription regulation</keyword>
<evidence type="ECO:0000256" key="1">
    <source>
        <dbReference type="ARBA" id="ARBA00023015"/>
    </source>
</evidence>
<dbReference type="EMBL" id="AEEG01000003">
    <property type="protein sequence ID" value="EFL95910.1"/>
    <property type="molecule type" value="Genomic_DNA"/>
</dbReference>
<dbReference type="GO" id="GO:0003700">
    <property type="term" value="F:DNA-binding transcription factor activity"/>
    <property type="evidence" value="ECO:0007669"/>
    <property type="project" value="InterPro"/>
</dbReference>
<dbReference type="SUPFAM" id="SSF46894">
    <property type="entry name" value="C-terminal effector domain of the bipartite response regulators"/>
    <property type="match status" value="1"/>
</dbReference>
<accession>E0NFL6</accession>
<keyword evidence="2" id="KW-0804">Transcription</keyword>
<dbReference type="AlphaFoldDB" id="E0NFL6"/>
<dbReference type="NCBIfam" id="TIGR02937">
    <property type="entry name" value="sigma70-ECF"/>
    <property type="match status" value="1"/>
</dbReference>
<evidence type="ECO:0000256" key="2">
    <source>
        <dbReference type="ARBA" id="ARBA00023163"/>
    </source>
</evidence>
<keyword evidence="4" id="KW-1185">Reference proteome</keyword>
<dbReference type="Proteomes" id="UP000004470">
    <property type="component" value="Unassembled WGS sequence"/>
</dbReference>
<reference evidence="3" key="1">
    <citation type="submission" date="2010-07" db="EMBL/GenBank/DDBJ databases">
        <authorList>
            <person name="Muzny D."/>
            <person name="Qin X."/>
            <person name="Deng J."/>
            <person name="Jiang H."/>
            <person name="Liu Y."/>
            <person name="Qu J."/>
            <person name="Song X.-Z."/>
            <person name="Zhang L."/>
            <person name="Thornton R."/>
            <person name="Coyle M."/>
            <person name="Francisco L."/>
            <person name="Jackson L."/>
            <person name="Javaid M."/>
            <person name="Korchina V."/>
            <person name="Kovar C."/>
            <person name="Mata R."/>
            <person name="Mathew T."/>
            <person name="Ngo R."/>
            <person name="Nguyen L."/>
            <person name="Nguyen N."/>
            <person name="Okwuonu G."/>
            <person name="Ongeri F."/>
            <person name="Pham C."/>
            <person name="Simmons D."/>
            <person name="Wilczek-Boney K."/>
            <person name="Hale W."/>
            <person name="Jakkamsetti A."/>
            <person name="Pham P."/>
            <person name="Ruth R."/>
            <person name="San Lucas F."/>
            <person name="Warren J."/>
            <person name="Zhang J."/>
            <person name="Zhao Z."/>
            <person name="Zhou C."/>
            <person name="Zhu D."/>
            <person name="Lee S."/>
            <person name="Bess C."/>
            <person name="Blankenburg K."/>
            <person name="Forbes L."/>
            <person name="Fu Q."/>
            <person name="Gubbala S."/>
            <person name="Hirani K."/>
            <person name="Jayaseelan J.C."/>
            <person name="Lara F."/>
            <person name="Munidasa M."/>
            <person name="Palculict T."/>
            <person name="Patil S."/>
            <person name="Pu L.-L."/>
            <person name="Saada N."/>
            <person name="Tang L."/>
            <person name="Weissenberger G."/>
            <person name="Zhu Y."/>
            <person name="Hemphill L."/>
            <person name="Shang Y."/>
            <person name="Youmans B."/>
            <person name="Ayvaz T."/>
            <person name="Ross M."/>
            <person name="Santibanez J."/>
            <person name="Aqrawi P."/>
            <person name="Gross S."/>
            <person name="Joshi V."/>
            <person name="Fowler G."/>
            <person name="Nazareth L."/>
            <person name="Reid J."/>
            <person name="Worley K."/>
            <person name="Petrosino J."/>
            <person name="Highlander S."/>
            <person name="Gibbs R."/>
        </authorList>
    </citation>
    <scope>NUCLEOTIDE SEQUENCE [LARGE SCALE GENOMIC DNA]</scope>
    <source>
        <strain evidence="3">DSM 20284</strain>
    </source>
</reference>
<evidence type="ECO:0000313" key="4">
    <source>
        <dbReference type="Proteomes" id="UP000004470"/>
    </source>
</evidence>
<dbReference type="GO" id="GO:0003677">
    <property type="term" value="F:DNA binding"/>
    <property type="evidence" value="ECO:0007669"/>
    <property type="project" value="InterPro"/>
</dbReference>
<dbReference type="GO" id="GO:0006352">
    <property type="term" value="P:DNA-templated transcription initiation"/>
    <property type="evidence" value="ECO:0007669"/>
    <property type="project" value="InterPro"/>
</dbReference>
<dbReference type="Gene3D" id="1.10.1740.10">
    <property type="match status" value="1"/>
</dbReference>
<dbReference type="eggNOG" id="COG1191">
    <property type="taxonomic scope" value="Bacteria"/>
</dbReference>
<sequence>MSDYKKGEVIVQQVDLDEAKIIAEVKADDTHNFERLFNKYHPIIKKMRQKYTIRSFDWDDWMQEGRIVFFNSVVNYDADLKITLGAFFKNNFRNRIFSILRFEMAYKRKAGFAAQSLEELKEEAEVLGQQVSRITPQNQLMVKETYAEYETLLSPFEKEVSVLLFQGLRPDQIAERLGYDVAKIQNALLRCKQKLSRQLYEHR</sequence>
<dbReference type="InterPro" id="IPR014284">
    <property type="entry name" value="RNA_pol_sigma-70_dom"/>
</dbReference>